<sequence>MYRRGRFVVLRELVPADLDRAAEMWGDSEATHFLTADPMTRQEAEEALRHAALSAASSRRRTYHLAIAQHDDDTLVGSVVVRREGKSSAYVHSFVLHPRARNLSLAGADAAQLTAAFCFEELGLHRFWCMCREDNANARRLYLGLGMQEQGLFREVDFKQGRWHNHLVFDWLAPQWEERRRPPSPRREKTGELLRNGPR</sequence>
<evidence type="ECO:0000313" key="4">
    <source>
        <dbReference type="Proteomes" id="UP001052739"/>
    </source>
</evidence>
<gene>
    <name evidence="3" type="ORF">Shyd_61710</name>
</gene>
<dbReference type="SUPFAM" id="SSF55729">
    <property type="entry name" value="Acyl-CoA N-acyltransferases (Nat)"/>
    <property type="match status" value="1"/>
</dbReference>
<feature type="compositionally biased region" description="Basic and acidic residues" evidence="1">
    <location>
        <begin position="180"/>
        <end position="192"/>
    </location>
</feature>
<organism evidence="3 4">
    <name type="scientific">Streptomyces hydrogenans</name>
    <dbReference type="NCBI Taxonomy" id="1873719"/>
    <lineage>
        <taxon>Bacteria</taxon>
        <taxon>Bacillati</taxon>
        <taxon>Actinomycetota</taxon>
        <taxon>Actinomycetes</taxon>
        <taxon>Kitasatosporales</taxon>
        <taxon>Streptomycetaceae</taxon>
        <taxon>Streptomyces</taxon>
    </lineage>
</organism>
<dbReference type="Proteomes" id="UP001052739">
    <property type="component" value="Unassembled WGS sequence"/>
</dbReference>
<dbReference type="Pfam" id="PF13302">
    <property type="entry name" value="Acetyltransf_3"/>
    <property type="match status" value="1"/>
</dbReference>
<feature type="domain" description="N-acetyltransferase" evidence="2">
    <location>
        <begin position="8"/>
        <end position="174"/>
    </location>
</feature>
<dbReference type="EMBL" id="BNDW01000068">
    <property type="protein sequence ID" value="GHI24800.1"/>
    <property type="molecule type" value="Genomic_DNA"/>
</dbReference>
<feature type="region of interest" description="Disordered" evidence="1">
    <location>
        <begin position="180"/>
        <end position="199"/>
    </location>
</feature>
<protein>
    <recommendedName>
        <fullName evidence="2">N-acetyltransferase domain-containing protein</fullName>
    </recommendedName>
</protein>
<evidence type="ECO:0000313" key="3">
    <source>
        <dbReference type="EMBL" id="GHI24800.1"/>
    </source>
</evidence>
<dbReference type="RefSeq" id="WP_190223399.1">
    <property type="nucleotide sequence ID" value="NZ_BNBS01000033.1"/>
</dbReference>
<reference evidence="3" key="1">
    <citation type="submission" date="2024-05" db="EMBL/GenBank/DDBJ databases">
        <title>Whole genome shotgun sequence of Streptomyces hydrogenans NBRC 13475.</title>
        <authorList>
            <person name="Komaki H."/>
            <person name="Tamura T."/>
        </authorList>
    </citation>
    <scope>NUCLEOTIDE SEQUENCE</scope>
    <source>
        <strain evidence="3">NBRC 13475</strain>
    </source>
</reference>
<evidence type="ECO:0000259" key="2">
    <source>
        <dbReference type="PROSITE" id="PS51186"/>
    </source>
</evidence>
<dbReference type="InterPro" id="IPR000182">
    <property type="entry name" value="GNAT_dom"/>
</dbReference>
<comment type="caution">
    <text evidence="3">The sequence shown here is derived from an EMBL/GenBank/DDBJ whole genome shotgun (WGS) entry which is preliminary data.</text>
</comment>
<accession>A0ABQ3PIF8</accession>
<dbReference type="PANTHER" id="PTHR43441:SF2">
    <property type="entry name" value="FAMILY ACETYLTRANSFERASE, PUTATIVE (AFU_ORTHOLOGUE AFUA_7G00850)-RELATED"/>
    <property type="match status" value="1"/>
</dbReference>
<proteinExistence type="predicted"/>
<dbReference type="PANTHER" id="PTHR43441">
    <property type="entry name" value="RIBOSOMAL-PROTEIN-SERINE ACETYLTRANSFERASE"/>
    <property type="match status" value="1"/>
</dbReference>
<name>A0ABQ3PIF8_9ACTN</name>
<dbReference type="Gene3D" id="3.40.630.30">
    <property type="match status" value="1"/>
</dbReference>
<dbReference type="InterPro" id="IPR016181">
    <property type="entry name" value="Acyl_CoA_acyltransferase"/>
</dbReference>
<dbReference type="InterPro" id="IPR051908">
    <property type="entry name" value="Ribosomal_N-acetyltransferase"/>
</dbReference>
<dbReference type="PROSITE" id="PS51186">
    <property type="entry name" value="GNAT"/>
    <property type="match status" value="1"/>
</dbReference>
<evidence type="ECO:0000256" key="1">
    <source>
        <dbReference type="SAM" id="MobiDB-lite"/>
    </source>
</evidence>
<keyword evidence="4" id="KW-1185">Reference proteome</keyword>